<accession>A0ABS7N0F8</accession>
<dbReference type="Pfam" id="PF02626">
    <property type="entry name" value="CT_A_B"/>
    <property type="match status" value="1"/>
</dbReference>
<dbReference type="PANTHER" id="PTHR43309:SF5">
    <property type="entry name" value="5-OXOPROLINASE SUBUNIT C"/>
    <property type="match status" value="1"/>
</dbReference>
<dbReference type="SMART" id="SM00797">
    <property type="entry name" value="AHS2"/>
    <property type="match status" value="1"/>
</dbReference>
<evidence type="ECO:0000259" key="4">
    <source>
        <dbReference type="SMART" id="SM00797"/>
    </source>
</evidence>
<evidence type="ECO:0000256" key="2">
    <source>
        <dbReference type="ARBA" id="ARBA00022801"/>
    </source>
</evidence>
<evidence type="ECO:0000256" key="3">
    <source>
        <dbReference type="ARBA" id="ARBA00022840"/>
    </source>
</evidence>
<dbReference type="InterPro" id="IPR003778">
    <property type="entry name" value="CT_A_B"/>
</dbReference>
<dbReference type="InterPro" id="IPR052708">
    <property type="entry name" value="PxpC"/>
</dbReference>
<comment type="caution">
    <text evidence="5">The sequence shown here is derived from an EMBL/GenBank/DDBJ whole genome shotgun (WGS) entry which is preliminary data.</text>
</comment>
<keyword evidence="1" id="KW-0547">Nucleotide-binding</keyword>
<dbReference type="InterPro" id="IPR029000">
    <property type="entry name" value="Cyclophilin-like_dom_sf"/>
</dbReference>
<organism evidence="5 6">
    <name type="scientific">Algoriphagus marincola</name>
    <dbReference type="NCBI Taxonomy" id="264027"/>
    <lineage>
        <taxon>Bacteria</taxon>
        <taxon>Pseudomonadati</taxon>
        <taxon>Bacteroidota</taxon>
        <taxon>Cytophagia</taxon>
        <taxon>Cytophagales</taxon>
        <taxon>Cyclobacteriaceae</taxon>
        <taxon>Algoriphagus</taxon>
    </lineage>
</organism>
<feature type="domain" description="Carboxyltransferase" evidence="4">
    <location>
        <begin position="29"/>
        <end position="286"/>
    </location>
</feature>
<dbReference type="Gene3D" id="2.40.100.10">
    <property type="entry name" value="Cyclophilin-like"/>
    <property type="match status" value="1"/>
</dbReference>
<name>A0ABS7N0F8_9BACT</name>
<keyword evidence="6" id="KW-1185">Reference proteome</keyword>
<protein>
    <submittedName>
        <fullName evidence="5">Biotin-dependent carboxyltransferase family protein</fullName>
    </submittedName>
</protein>
<evidence type="ECO:0000313" key="6">
    <source>
        <dbReference type="Proteomes" id="UP000766609"/>
    </source>
</evidence>
<proteinExistence type="predicted"/>
<dbReference type="Proteomes" id="UP000766609">
    <property type="component" value="Unassembled WGS sequence"/>
</dbReference>
<dbReference type="RefSeq" id="WP_222582941.1">
    <property type="nucleotide sequence ID" value="NZ_JAHVHP010000001.1"/>
</dbReference>
<keyword evidence="2" id="KW-0378">Hydrolase</keyword>
<dbReference type="EMBL" id="JAHVHP010000001">
    <property type="protein sequence ID" value="MBY5949787.1"/>
    <property type="molecule type" value="Genomic_DNA"/>
</dbReference>
<gene>
    <name evidence="5" type="ORF">KUV23_02320</name>
</gene>
<reference evidence="5 6" key="1">
    <citation type="submission" date="2021-06" db="EMBL/GenBank/DDBJ databases">
        <title>44 bacteria genomes isolated from Dapeng, Shenzhen.</title>
        <authorList>
            <person name="Zheng W."/>
            <person name="Yu S."/>
            <person name="Huang Y."/>
        </authorList>
    </citation>
    <scope>NUCLEOTIDE SEQUENCE [LARGE SCALE GENOMIC DNA]</scope>
    <source>
        <strain evidence="5 6">DP5N14-6</strain>
    </source>
</reference>
<evidence type="ECO:0000313" key="5">
    <source>
        <dbReference type="EMBL" id="MBY5949787.1"/>
    </source>
</evidence>
<sequence length="287" mass="31833">MIKDPASASILKTGPGSKIRDLGRNGMAEYGIAQAGPLDHLAYLWVNHLLRNHQDDAVLEITQPGFSIRFDAPTLICLAGAKAQVFLNGKEAGSSGLIPIFEGSKLEIGNFESGSILYLGIKWGFRSPSLLGSRSYFTGISDQDFIKKGDYIPYFTNHETPIIQTSSQANWDYQYLSESTIRVYAGPEFYQLSESEKEEIMGLEFTISTLKNSMAIQLEESFPNQLSEIYTTPVYPGTVQLTPGGKLICLLSDAQVTGGYPRILQIHEDDIRILAQKKPNQKIRFLI</sequence>
<dbReference type="PANTHER" id="PTHR43309">
    <property type="entry name" value="5-OXOPROLINASE SUBUNIT C"/>
    <property type="match status" value="1"/>
</dbReference>
<keyword evidence="3" id="KW-0067">ATP-binding</keyword>
<evidence type="ECO:0000256" key="1">
    <source>
        <dbReference type="ARBA" id="ARBA00022741"/>
    </source>
</evidence>